<dbReference type="Proteomes" id="UP000006727">
    <property type="component" value="Chromosome 7"/>
</dbReference>
<dbReference type="InterPro" id="IPR045087">
    <property type="entry name" value="Cu-oxidase_fam"/>
</dbReference>
<keyword evidence="2" id="KW-0812">Transmembrane</keyword>
<dbReference type="CDD" id="cd13846">
    <property type="entry name" value="CuRO_1_AAO_like_1"/>
    <property type="match status" value="1"/>
</dbReference>
<dbReference type="Gene3D" id="2.60.40.420">
    <property type="entry name" value="Cupredoxins - blue copper proteins"/>
    <property type="match status" value="3"/>
</dbReference>
<dbReference type="GO" id="GO:0016491">
    <property type="term" value="F:oxidoreductase activity"/>
    <property type="evidence" value="ECO:0000318"/>
    <property type="project" value="GO_Central"/>
</dbReference>
<evidence type="ECO:0000313" key="6">
    <source>
        <dbReference type="EnsemblPlants" id="Pp3c7_2980V3.3"/>
    </source>
</evidence>
<feature type="domain" description="Plastocyanin-like" evidence="3">
    <location>
        <begin position="190"/>
        <end position="336"/>
    </location>
</feature>
<dbReference type="GeneID" id="112284333"/>
<dbReference type="InterPro" id="IPR011706">
    <property type="entry name" value="Cu-oxidase_C"/>
</dbReference>
<dbReference type="InterPro" id="IPR011707">
    <property type="entry name" value="Cu-oxidase-like_N"/>
</dbReference>
<dbReference type="Pfam" id="PF07732">
    <property type="entry name" value="Cu-oxidase_3"/>
    <property type="match status" value="1"/>
</dbReference>
<dbReference type="SUPFAM" id="SSF49503">
    <property type="entry name" value="Cupredoxins"/>
    <property type="match status" value="3"/>
</dbReference>
<dbReference type="InterPro" id="IPR001117">
    <property type="entry name" value="Cu-oxidase_2nd"/>
</dbReference>
<dbReference type="InterPro" id="IPR008972">
    <property type="entry name" value="Cupredoxin"/>
</dbReference>
<evidence type="ECO:0000259" key="5">
    <source>
        <dbReference type="Pfam" id="PF07732"/>
    </source>
</evidence>
<feature type="transmembrane region" description="Helical" evidence="2">
    <location>
        <begin position="25"/>
        <end position="44"/>
    </location>
</feature>
<sequence length="619" mass="69538">MNVGMASLHNHVNCERRKSLTKSEFLASWPIVLWIATMMATSVVCALPELISPGDPDIVLVWNVSYITKSPLGKPQQVIVINGELPGPTIVAKTNDVVEVNVFNRLDEPILFTWDGIQHRHNSWQDGVSGTNCEIPSHWNWTYKFQVKDQIGSFFYFPSTRFQRAAGGYGGIRIDSPRVPSPFVEPLVDVFVLIGDWYTRSHKDLRQTLEDGDLIGRPDGVLINGFGPYSRVDSTRCWVLPVERGQTYRLRISNVGVKTTLNFRIQGHEMTLVETEGSYTQQKSLNNLDVHVGQSYSVIVTADQASRDYYIMASPRFENATTFYDAAGVALMHYSDSNVIASGPHPLGPDPDDISFSLEQARSITWNLTAGAARPNPQGSFHYGSIDPSQTFIFKNSGPAIDGHHRFAINNISFVPTTTPLKLADFYNISSGVYTLDAWPSIYSQQEIMPIFEPTLATAVVSGQYKAFVEMVFENNEATLQSWHLDGYAFWVVGMDHGRWSPTSRSQYNNVDAVARCTTQVFPQSWTAVMVMLDNVGVWNLRSENLQRQYLGQELYLRVVNPEVLPMHSPYSETPIPDNALHCGWLSYKQKAQISKASVINVYNAIYFVLVNVFLYCLI</sequence>
<keyword evidence="2" id="KW-1133">Transmembrane helix</keyword>
<dbReference type="OrthoDB" id="2121828at2759"/>
<feature type="transmembrane region" description="Helical" evidence="2">
    <location>
        <begin position="600"/>
        <end position="618"/>
    </location>
</feature>
<comment type="similarity">
    <text evidence="1">Belongs to the multicopper oxidase family.</text>
</comment>
<dbReference type="RefSeq" id="XP_073391172.1">
    <property type="nucleotide sequence ID" value="XM_073535071.1"/>
</dbReference>
<name>A0A7I4FTR9_PHYPA</name>
<dbReference type="EMBL" id="ABEU02000007">
    <property type="status" value="NOT_ANNOTATED_CDS"/>
    <property type="molecule type" value="Genomic_DNA"/>
</dbReference>
<dbReference type="PANTHER" id="PTHR11709:SF58">
    <property type="entry name" value="SKU5 SIMILAR 3"/>
    <property type="match status" value="1"/>
</dbReference>
<dbReference type="RefSeq" id="XP_073391173.1">
    <property type="nucleotide sequence ID" value="XM_073535072.1"/>
</dbReference>
<dbReference type="InterPro" id="IPR034273">
    <property type="entry name" value="CuRO_1_AAO-like"/>
</dbReference>
<dbReference type="PANTHER" id="PTHR11709">
    <property type="entry name" value="MULTI-COPPER OXIDASE"/>
    <property type="match status" value="1"/>
</dbReference>
<dbReference type="Pfam" id="PF07731">
    <property type="entry name" value="Cu-oxidase_2"/>
    <property type="match status" value="1"/>
</dbReference>
<proteinExistence type="inferred from homology"/>
<dbReference type="Gramene" id="Pp3c7_2980V3.3">
    <property type="protein sequence ID" value="Pp3c7_2980V3.3"/>
    <property type="gene ID" value="Pp3c7_2980"/>
</dbReference>
<dbReference type="KEGG" id="ppp:112284333"/>
<dbReference type="RefSeq" id="XP_073391171.1">
    <property type="nucleotide sequence ID" value="XM_073535070.1"/>
</dbReference>
<protein>
    <submittedName>
        <fullName evidence="6">Uncharacterized protein</fullName>
    </submittedName>
</protein>
<feature type="domain" description="Plastocyanin-like" evidence="4">
    <location>
        <begin position="419"/>
        <end position="562"/>
    </location>
</feature>
<organism evidence="6 7">
    <name type="scientific">Physcomitrium patens</name>
    <name type="common">Spreading-leaved earth moss</name>
    <name type="synonym">Physcomitrella patens</name>
    <dbReference type="NCBI Taxonomy" id="3218"/>
    <lineage>
        <taxon>Eukaryota</taxon>
        <taxon>Viridiplantae</taxon>
        <taxon>Streptophyta</taxon>
        <taxon>Embryophyta</taxon>
        <taxon>Bryophyta</taxon>
        <taxon>Bryophytina</taxon>
        <taxon>Bryopsida</taxon>
        <taxon>Funariidae</taxon>
        <taxon>Funariales</taxon>
        <taxon>Funariaceae</taxon>
        <taxon>Physcomitrium</taxon>
    </lineage>
</organism>
<dbReference type="Pfam" id="PF00394">
    <property type="entry name" value="Cu-oxidase"/>
    <property type="match status" value="1"/>
</dbReference>
<evidence type="ECO:0000259" key="4">
    <source>
        <dbReference type="Pfam" id="PF07731"/>
    </source>
</evidence>
<accession>A0A7I4FTR9</accession>
<evidence type="ECO:0000256" key="2">
    <source>
        <dbReference type="SAM" id="Phobius"/>
    </source>
</evidence>
<keyword evidence="2" id="KW-0472">Membrane</keyword>
<keyword evidence="7" id="KW-1185">Reference proteome</keyword>
<dbReference type="FunCoup" id="A0A7I4FTR9">
    <property type="interactions" value="1149"/>
</dbReference>
<reference evidence="6" key="3">
    <citation type="submission" date="2020-12" db="UniProtKB">
        <authorList>
            <consortium name="EnsemblPlants"/>
        </authorList>
    </citation>
    <scope>IDENTIFICATION</scope>
</reference>
<reference evidence="6 7" key="1">
    <citation type="journal article" date="2008" name="Science">
        <title>The Physcomitrella genome reveals evolutionary insights into the conquest of land by plants.</title>
        <authorList>
            <person name="Rensing S."/>
            <person name="Lang D."/>
            <person name="Zimmer A."/>
            <person name="Terry A."/>
            <person name="Salamov A."/>
            <person name="Shapiro H."/>
            <person name="Nishiyama T."/>
            <person name="Perroud P.-F."/>
            <person name="Lindquist E."/>
            <person name="Kamisugi Y."/>
            <person name="Tanahashi T."/>
            <person name="Sakakibara K."/>
            <person name="Fujita T."/>
            <person name="Oishi K."/>
            <person name="Shin-I T."/>
            <person name="Kuroki Y."/>
            <person name="Toyoda A."/>
            <person name="Suzuki Y."/>
            <person name="Hashimoto A."/>
            <person name="Yamaguchi K."/>
            <person name="Sugano A."/>
            <person name="Kohara Y."/>
            <person name="Fujiyama A."/>
            <person name="Anterola A."/>
            <person name="Aoki S."/>
            <person name="Ashton N."/>
            <person name="Barbazuk W.B."/>
            <person name="Barker E."/>
            <person name="Bennetzen J."/>
            <person name="Bezanilla M."/>
            <person name="Blankenship R."/>
            <person name="Cho S.H."/>
            <person name="Dutcher S."/>
            <person name="Estelle M."/>
            <person name="Fawcett J.A."/>
            <person name="Gundlach H."/>
            <person name="Hanada K."/>
            <person name="Heyl A."/>
            <person name="Hicks K.A."/>
            <person name="Hugh J."/>
            <person name="Lohr M."/>
            <person name="Mayer K."/>
            <person name="Melkozernov A."/>
            <person name="Murata T."/>
            <person name="Nelson D."/>
            <person name="Pils B."/>
            <person name="Prigge M."/>
            <person name="Reiss B."/>
            <person name="Renner T."/>
            <person name="Rombauts S."/>
            <person name="Rushton P."/>
            <person name="Sanderfoot A."/>
            <person name="Schween G."/>
            <person name="Shiu S.-H."/>
            <person name="Stueber K."/>
            <person name="Theodoulou F.L."/>
            <person name="Tu H."/>
            <person name="Van de Peer Y."/>
            <person name="Verrier P.J."/>
            <person name="Waters E."/>
            <person name="Wood A."/>
            <person name="Yang L."/>
            <person name="Cove D."/>
            <person name="Cuming A."/>
            <person name="Hasebe M."/>
            <person name="Lucas S."/>
            <person name="Mishler D.B."/>
            <person name="Reski R."/>
            <person name="Grigoriev I."/>
            <person name="Quatrano R.S."/>
            <person name="Boore J.L."/>
        </authorList>
    </citation>
    <scope>NUCLEOTIDE SEQUENCE [LARGE SCALE GENOMIC DNA]</scope>
    <source>
        <strain evidence="6 7">cv. Gransden 2004</strain>
    </source>
</reference>
<dbReference type="RefSeq" id="XP_024379813.1">
    <property type="nucleotide sequence ID" value="XM_024524045.2"/>
</dbReference>
<evidence type="ECO:0000256" key="1">
    <source>
        <dbReference type="ARBA" id="ARBA00010609"/>
    </source>
</evidence>
<dbReference type="AlphaFoldDB" id="A0A7I4FTR9"/>
<evidence type="ECO:0000313" key="7">
    <source>
        <dbReference type="Proteomes" id="UP000006727"/>
    </source>
</evidence>
<evidence type="ECO:0000259" key="3">
    <source>
        <dbReference type="Pfam" id="PF00394"/>
    </source>
</evidence>
<dbReference type="FunFam" id="2.60.40.420:FF:000012">
    <property type="entry name" value="Monocopper oxidase-like protein"/>
    <property type="match status" value="1"/>
</dbReference>
<feature type="domain" description="Plastocyanin-like" evidence="5">
    <location>
        <begin position="64"/>
        <end position="177"/>
    </location>
</feature>
<dbReference type="EnsemblPlants" id="Pp3c7_2980V3.3">
    <property type="protein sequence ID" value="Pp3c7_2980V3.3"/>
    <property type="gene ID" value="Pp3c7_2980"/>
</dbReference>
<reference evidence="6 7" key="2">
    <citation type="journal article" date="2018" name="Plant J.">
        <title>The Physcomitrella patens chromosome-scale assembly reveals moss genome structure and evolution.</title>
        <authorList>
            <person name="Lang D."/>
            <person name="Ullrich K.K."/>
            <person name="Murat F."/>
            <person name="Fuchs J."/>
            <person name="Jenkins J."/>
            <person name="Haas F.B."/>
            <person name="Piednoel M."/>
            <person name="Gundlach H."/>
            <person name="Van Bel M."/>
            <person name="Meyberg R."/>
            <person name="Vives C."/>
            <person name="Morata J."/>
            <person name="Symeonidi A."/>
            <person name="Hiss M."/>
            <person name="Muchero W."/>
            <person name="Kamisugi Y."/>
            <person name="Saleh O."/>
            <person name="Blanc G."/>
            <person name="Decker E.L."/>
            <person name="van Gessel N."/>
            <person name="Grimwood J."/>
            <person name="Hayes R.D."/>
            <person name="Graham S.W."/>
            <person name="Gunter L.E."/>
            <person name="McDaniel S.F."/>
            <person name="Hoernstein S.N.W."/>
            <person name="Larsson A."/>
            <person name="Li F.W."/>
            <person name="Perroud P.F."/>
            <person name="Phillips J."/>
            <person name="Ranjan P."/>
            <person name="Rokshar D.S."/>
            <person name="Rothfels C.J."/>
            <person name="Schneider L."/>
            <person name="Shu S."/>
            <person name="Stevenson D.W."/>
            <person name="Thummler F."/>
            <person name="Tillich M."/>
            <person name="Villarreal Aguilar J.C."/>
            <person name="Widiez T."/>
            <person name="Wong G.K."/>
            <person name="Wymore A."/>
            <person name="Zhang Y."/>
            <person name="Zimmer A.D."/>
            <person name="Quatrano R.S."/>
            <person name="Mayer K.F.X."/>
            <person name="Goodstein D."/>
            <person name="Casacuberta J.M."/>
            <person name="Vandepoele K."/>
            <person name="Reski R."/>
            <person name="Cuming A.C."/>
            <person name="Tuskan G.A."/>
            <person name="Maumus F."/>
            <person name="Salse J."/>
            <person name="Schmutz J."/>
            <person name="Rensing S.A."/>
        </authorList>
    </citation>
    <scope>NUCLEOTIDE SEQUENCE [LARGE SCALE GENOMIC DNA]</scope>
    <source>
        <strain evidence="6 7">cv. Gransden 2004</strain>
    </source>
</reference>
<gene>
    <name evidence="6" type="primary">LOC112284333</name>
</gene>
<dbReference type="GO" id="GO:0005507">
    <property type="term" value="F:copper ion binding"/>
    <property type="evidence" value="ECO:0007669"/>
    <property type="project" value="InterPro"/>
</dbReference>
<dbReference type="InParanoid" id="A0A7I4FTR9"/>